<comment type="caution">
    <text evidence="8">The sequence shown here is derived from an EMBL/GenBank/DDBJ whole genome shotgun (WGS) entry which is preliminary data.</text>
</comment>
<dbReference type="Gene3D" id="3.40.50.2300">
    <property type="match status" value="1"/>
</dbReference>
<evidence type="ECO:0000256" key="2">
    <source>
        <dbReference type="ARBA" id="ARBA00023015"/>
    </source>
</evidence>
<dbReference type="PANTHER" id="PTHR43214">
    <property type="entry name" value="TWO-COMPONENT RESPONSE REGULATOR"/>
    <property type="match status" value="1"/>
</dbReference>
<dbReference type="AlphaFoldDB" id="A0A8J3J5X0"/>
<sequence>MITVLVVDDHPIVRAGLRATLEADPGLRVVGEAASGEEAVRLAAAHMPDVVLMDLQLGPGLDGAQATARVRELPRPPRVLVLTTYDSDADILRAIEAGAIGYLLKDAEPADLLRALRAAAAGETVLAPSVATRLTSRERAPGVSLTPREAQVLQLVAGGHSNSAIAGQLFISEATVKSHLVQVFAKLGVDNRTAATAEGRRRGVIR</sequence>
<proteinExistence type="predicted"/>
<dbReference type="CDD" id="cd06170">
    <property type="entry name" value="LuxR_C_like"/>
    <property type="match status" value="1"/>
</dbReference>
<gene>
    <name evidence="8" type="ORF">Cba03nite_00560</name>
</gene>
<dbReference type="Pfam" id="PF00072">
    <property type="entry name" value="Response_reg"/>
    <property type="match status" value="1"/>
</dbReference>
<dbReference type="CDD" id="cd17535">
    <property type="entry name" value="REC_NarL-like"/>
    <property type="match status" value="1"/>
</dbReference>
<keyword evidence="9" id="KW-1185">Reference proteome</keyword>
<evidence type="ECO:0000313" key="9">
    <source>
        <dbReference type="Proteomes" id="UP000601223"/>
    </source>
</evidence>
<keyword evidence="1 5" id="KW-0597">Phosphoprotein</keyword>
<dbReference type="GO" id="GO:0006355">
    <property type="term" value="P:regulation of DNA-templated transcription"/>
    <property type="evidence" value="ECO:0007669"/>
    <property type="project" value="InterPro"/>
</dbReference>
<dbReference type="InterPro" id="IPR039420">
    <property type="entry name" value="WalR-like"/>
</dbReference>
<dbReference type="PROSITE" id="PS50043">
    <property type="entry name" value="HTH_LUXR_2"/>
    <property type="match status" value="1"/>
</dbReference>
<dbReference type="Pfam" id="PF00196">
    <property type="entry name" value="GerE"/>
    <property type="match status" value="1"/>
</dbReference>
<dbReference type="InterPro" id="IPR000792">
    <property type="entry name" value="Tscrpt_reg_LuxR_C"/>
</dbReference>
<dbReference type="InterPro" id="IPR016032">
    <property type="entry name" value="Sig_transdc_resp-reg_C-effctor"/>
</dbReference>
<feature type="domain" description="Response regulatory" evidence="7">
    <location>
        <begin position="3"/>
        <end position="120"/>
    </location>
</feature>
<dbReference type="GO" id="GO:0000160">
    <property type="term" value="P:phosphorelay signal transduction system"/>
    <property type="evidence" value="ECO:0007669"/>
    <property type="project" value="InterPro"/>
</dbReference>
<evidence type="ECO:0000256" key="4">
    <source>
        <dbReference type="ARBA" id="ARBA00023163"/>
    </source>
</evidence>
<evidence type="ECO:0000313" key="8">
    <source>
        <dbReference type="EMBL" id="GIF78707.1"/>
    </source>
</evidence>
<dbReference type="SUPFAM" id="SSF46894">
    <property type="entry name" value="C-terminal effector domain of the bipartite response regulators"/>
    <property type="match status" value="1"/>
</dbReference>
<dbReference type="EMBL" id="BONF01000001">
    <property type="protein sequence ID" value="GIF78707.1"/>
    <property type="molecule type" value="Genomic_DNA"/>
</dbReference>
<keyword evidence="3 8" id="KW-0238">DNA-binding</keyword>
<reference evidence="8 9" key="1">
    <citation type="submission" date="2021-01" db="EMBL/GenBank/DDBJ databases">
        <title>Whole genome shotgun sequence of Catellatospora bangladeshensis NBRC 107357.</title>
        <authorList>
            <person name="Komaki H."/>
            <person name="Tamura T."/>
        </authorList>
    </citation>
    <scope>NUCLEOTIDE SEQUENCE [LARGE SCALE GENOMIC DNA]</scope>
    <source>
        <strain evidence="8 9">NBRC 107357</strain>
    </source>
</reference>
<evidence type="ECO:0000256" key="3">
    <source>
        <dbReference type="ARBA" id="ARBA00023125"/>
    </source>
</evidence>
<evidence type="ECO:0000259" key="7">
    <source>
        <dbReference type="PROSITE" id="PS50110"/>
    </source>
</evidence>
<dbReference type="GO" id="GO:0003677">
    <property type="term" value="F:DNA binding"/>
    <property type="evidence" value="ECO:0007669"/>
    <property type="project" value="UniProtKB-KW"/>
</dbReference>
<dbReference type="PROSITE" id="PS50110">
    <property type="entry name" value="RESPONSE_REGULATORY"/>
    <property type="match status" value="1"/>
</dbReference>
<name>A0A8J3J5X0_9ACTN</name>
<dbReference type="PRINTS" id="PR00038">
    <property type="entry name" value="HTHLUXR"/>
</dbReference>
<protein>
    <submittedName>
        <fullName evidence="8">DNA-binding response regulator</fullName>
    </submittedName>
</protein>
<dbReference type="SMART" id="SM00421">
    <property type="entry name" value="HTH_LUXR"/>
    <property type="match status" value="1"/>
</dbReference>
<dbReference type="InterPro" id="IPR058245">
    <property type="entry name" value="NreC/VraR/RcsB-like_REC"/>
</dbReference>
<dbReference type="PANTHER" id="PTHR43214:SF24">
    <property type="entry name" value="TRANSCRIPTIONAL REGULATORY PROTEIN NARL-RELATED"/>
    <property type="match status" value="1"/>
</dbReference>
<accession>A0A8J3J5X0</accession>
<evidence type="ECO:0000259" key="6">
    <source>
        <dbReference type="PROSITE" id="PS50043"/>
    </source>
</evidence>
<keyword evidence="2" id="KW-0805">Transcription regulation</keyword>
<evidence type="ECO:0000256" key="1">
    <source>
        <dbReference type="ARBA" id="ARBA00022553"/>
    </source>
</evidence>
<feature type="modified residue" description="4-aspartylphosphate" evidence="5">
    <location>
        <position position="54"/>
    </location>
</feature>
<keyword evidence="4" id="KW-0804">Transcription</keyword>
<dbReference type="InterPro" id="IPR011006">
    <property type="entry name" value="CheY-like_superfamily"/>
</dbReference>
<dbReference type="SUPFAM" id="SSF52172">
    <property type="entry name" value="CheY-like"/>
    <property type="match status" value="1"/>
</dbReference>
<dbReference type="RefSeq" id="WP_203740283.1">
    <property type="nucleotide sequence ID" value="NZ_BONF01000001.1"/>
</dbReference>
<evidence type="ECO:0000256" key="5">
    <source>
        <dbReference type="PROSITE-ProRule" id="PRU00169"/>
    </source>
</evidence>
<feature type="domain" description="HTH luxR-type" evidence="6">
    <location>
        <begin position="138"/>
        <end position="203"/>
    </location>
</feature>
<dbReference type="InterPro" id="IPR001789">
    <property type="entry name" value="Sig_transdc_resp-reg_receiver"/>
</dbReference>
<dbReference type="SMART" id="SM00448">
    <property type="entry name" value="REC"/>
    <property type="match status" value="1"/>
</dbReference>
<dbReference type="Proteomes" id="UP000601223">
    <property type="component" value="Unassembled WGS sequence"/>
</dbReference>
<organism evidence="8 9">
    <name type="scientific">Catellatospora bangladeshensis</name>
    <dbReference type="NCBI Taxonomy" id="310355"/>
    <lineage>
        <taxon>Bacteria</taxon>
        <taxon>Bacillati</taxon>
        <taxon>Actinomycetota</taxon>
        <taxon>Actinomycetes</taxon>
        <taxon>Micromonosporales</taxon>
        <taxon>Micromonosporaceae</taxon>
        <taxon>Catellatospora</taxon>
    </lineage>
</organism>